<feature type="transmembrane region" description="Helical" evidence="9">
    <location>
        <begin position="134"/>
        <end position="158"/>
    </location>
</feature>
<comment type="subcellular location">
    <subcellularLocation>
        <location evidence="1">Mitochondrion inner membrane</location>
        <topology evidence="1">Multi-pass membrane protein</topology>
    </subcellularLocation>
</comment>
<protein>
    <recommendedName>
        <fullName evidence="3">Transmembrane protein 186</fullName>
    </recommendedName>
</protein>
<feature type="transmembrane region" description="Helical" evidence="9">
    <location>
        <begin position="164"/>
        <end position="185"/>
    </location>
</feature>
<dbReference type="PANTHER" id="PTHR13603">
    <property type="entry name" value="TRANSMEMBRANE PROTEIN 186"/>
    <property type="match status" value="1"/>
</dbReference>
<dbReference type="GO" id="GO:0005743">
    <property type="term" value="C:mitochondrial inner membrane"/>
    <property type="evidence" value="ECO:0007669"/>
    <property type="project" value="UniProtKB-SubCell"/>
</dbReference>
<evidence type="ECO:0000256" key="7">
    <source>
        <dbReference type="ARBA" id="ARBA00023128"/>
    </source>
</evidence>
<dbReference type="OrthoDB" id="6147888at2759"/>
<proteinExistence type="inferred from homology"/>
<keyword evidence="7" id="KW-0496">Mitochondrion</keyword>
<accession>A0A8S3ZFY4</accession>
<dbReference type="Proteomes" id="UP000678393">
    <property type="component" value="Unassembled WGS sequence"/>
</dbReference>
<keyword evidence="5" id="KW-0999">Mitochondrion inner membrane</keyword>
<name>A0A8S3ZFY4_9EUPU</name>
<evidence type="ECO:0000256" key="6">
    <source>
        <dbReference type="ARBA" id="ARBA00022989"/>
    </source>
</evidence>
<organism evidence="10 11">
    <name type="scientific">Candidula unifasciata</name>
    <dbReference type="NCBI Taxonomy" id="100452"/>
    <lineage>
        <taxon>Eukaryota</taxon>
        <taxon>Metazoa</taxon>
        <taxon>Spiralia</taxon>
        <taxon>Lophotrochozoa</taxon>
        <taxon>Mollusca</taxon>
        <taxon>Gastropoda</taxon>
        <taxon>Heterobranchia</taxon>
        <taxon>Euthyneura</taxon>
        <taxon>Panpulmonata</taxon>
        <taxon>Eupulmonata</taxon>
        <taxon>Stylommatophora</taxon>
        <taxon>Helicina</taxon>
        <taxon>Helicoidea</taxon>
        <taxon>Geomitridae</taxon>
        <taxon>Candidula</taxon>
    </lineage>
</organism>
<evidence type="ECO:0000313" key="11">
    <source>
        <dbReference type="Proteomes" id="UP000678393"/>
    </source>
</evidence>
<evidence type="ECO:0000256" key="5">
    <source>
        <dbReference type="ARBA" id="ARBA00022792"/>
    </source>
</evidence>
<keyword evidence="4 9" id="KW-0812">Transmembrane</keyword>
<dbReference type="InterPro" id="IPR026571">
    <property type="entry name" value="Tmem186"/>
</dbReference>
<evidence type="ECO:0000256" key="2">
    <source>
        <dbReference type="ARBA" id="ARBA00007020"/>
    </source>
</evidence>
<evidence type="ECO:0000256" key="8">
    <source>
        <dbReference type="ARBA" id="ARBA00023136"/>
    </source>
</evidence>
<comment type="caution">
    <text evidence="10">The sequence shown here is derived from an EMBL/GenBank/DDBJ whole genome shotgun (WGS) entry which is preliminary data.</text>
</comment>
<reference evidence="10" key="1">
    <citation type="submission" date="2021-04" db="EMBL/GenBank/DDBJ databases">
        <authorList>
            <consortium name="Molecular Ecology Group"/>
        </authorList>
    </citation>
    <scope>NUCLEOTIDE SEQUENCE</scope>
</reference>
<evidence type="ECO:0000256" key="3">
    <source>
        <dbReference type="ARBA" id="ARBA00014604"/>
    </source>
</evidence>
<keyword evidence="6 9" id="KW-1133">Transmembrane helix</keyword>
<dbReference type="EMBL" id="CAJHNH020002484">
    <property type="protein sequence ID" value="CAG5126875.1"/>
    <property type="molecule type" value="Genomic_DNA"/>
</dbReference>
<evidence type="ECO:0000256" key="9">
    <source>
        <dbReference type="SAM" id="Phobius"/>
    </source>
</evidence>
<sequence>MLCLPKLCNPTNAKYLLSCLNRVSNQGLDPVLSSSTAVRAGCLTRLKLGHSSLHTSRKQGIMGCTSFSFNDYPCKQGNVQIGHFRTIFPFSTSTKCMQENLANTNTLLEEVKAKEYITVYFNSRLKYIRFFCTLSKLSTIVFVAGTPITLAALLMNIISQNSALGALFTMGFYSFLFTGQSYLMMSKIICKIMISEDESYAKISHLNVFGKRRDVYVKVSDIVPVTGSIYDKKLLVVQFKGSSKKLFLLPNAGGDDSDFETLDMLFSGAVVSKEDKPQI</sequence>
<keyword evidence="11" id="KW-1185">Reference proteome</keyword>
<comment type="similarity">
    <text evidence="2">Belongs to the TMEM186 family.</text>
</comment>
<evidence type="ECO:0000256" key="1">
    <source>
        <dbReference type="ARBA" id="ARBA00004448"/>
    </source>
</evidence>
<dbReference type="PANTHER" id="PTHR13603:SF1">
    <property type="entry name" value="TRANSMEMBRANE PROTEIN 186"/>
    <property type="match status" value="1"/>
</dbReference>
<gene>
    <name evidence="10" type="ORF">CUNI_LOCUS12433</name>
</gene>
<dbReference type="AlphaFoldDB" id="A0A8S3ZFY4"/>
<evidence type="ECO:0000313" key="10">
    <source>
        <dbReference type="EMBL" id="CAG5126875.1"/>
    </source>
</evidence>
<evidence type="ECO:0000256" key="4">
    <source>
        <dbReference type="ARBA" id="ARBA00022692"/>
    </source>
</evidence>
<keyword evidence="8 9" id="KW-0472">Membrane</keyword>